<dbReference type="InterPro" id="IPR014710">
    <property type="entry name" value="RmlC-like_jellyroll"/>
</dbReference>
<evidence type="ECO:0000313" key="6">
    <source>
        <dbReference type="EMBL" id="QGM97460.1"/>
    </source>
</evidence>
<dbReference type="PANTHER" id="PTHR24567">
    <property type="entry name" value="CRP FAMILY TRANSCRIPTIONAL REGULATORY PROTEIN"/>
    <property type="match status" value="1"/>
</dbReference>
<reference evidence="6 7" key="1">
    <citation type="submission" date="2019-09" db="EMBL/GenBank/DDBJ databases">
        <title>Isolation and complete genome sequencing of Methylocystis species.</title>
        <authorList>
            <person name="Rumah B.L."/>
            <person name="Stead C.E."/>
            <person name="Stevens B.C."/>
            <person name="Minton N.P."/>
            <person name="Grosse-Honebrink A."/>
            <person name="Zhang Y."/>
        </authorList>
    </citation>
    <scope>NUCLEOTIDE SEQUENCE [LARGE SCALE GENOMIC DNA]</scope>
    <source>
        <strain evidence="6 7">BRCS2</strain>
    </source>
</reference>
<dbReference type="SMART" id="SM00100">
    <property type="entry name" value="cNMP"/>
    <property type="match status" value="1"/>
</dbReference>
<dbReference type="PANTHER" id="PTHR24567:SF26">
    <property type="entry name" value="REGULATORY PROTEIN YEIL"/>
    <property type="match status" value="1"/>
</dbReference>
<dbReference type="Proteomes" id="UP000422569">
    <property type="component" value="Chromosome"/>
</dbReference>
<dbReference type="InterPro" id="IPR050397">
    <property type="entry name" value="Env_Response_Regulators"/>
</dbReference>
<dbReference type="GO" id="GO:0003677">
    <property type="term" value="F:DNA binding"/>
    <property type="evidence" value="ECO:0007669"/>
    <property type="project" value="UniProtKB-KW"/>
</dbReference>
<keyword evidence="2" id="KW-0238">DNA-binding</keyword>
<dbReference type="Pfam" id="PF00027">
    <property type="entry name" value="cNMP_binding"/>
    <property type="match status" value="1"/>
</dbReference>
<organism evidence="6 7">
    <name type="scientific">Methylocystis parvus</name>
    <dbReference type="NCBI Taxonomy" id="134"/>
    <lineage>
        <taxon>Bacteria</taxon>
        <taxon>Pseudomonadati</taxon>
        <taxon>Pseudomonadota</taxon>
        <taxon>Alphaproteobacteria</taxon>
        <taxon>Hyphomicrobiales</taxon>
        <taxon>Methylocystaceae</taxon>
        <taxon>Methylocystis</taxon>
    </lineage>
</organism>
<evidence type="ECO:0000313" key="7">
    <source>
        <dbReference type="Proteomes" id="UP000422569"/>
    </source>
</evidence>
<proteinExistence type="predicted"/>
<dbReference type="RefSeq" id="WP_026016382.1">
    <property type="nucleotide sequence ID" value="NZ_CP044331.1"/>
</dbReference>
<feature type="domain" description="HTH crp-type" evidence="5">
    <location>
        <begin position="133"/>
        <end position="206"/>
    </location>
</feature>
<name>A0A6B8M9X8_9HYPH</name>
<dbReference type="GO" id="GO:0003700">
    <property type="term" value="F:DNA-binding transcription factor activity"/>
    <property type="evidence" value="ECO:0007669"/>
    <property type="project" value="TreeGrafter"/>
</dbReference>
<protein>
    <submittedName>
        <fullName evidence="6">Crp/Fnr family transcriptional regulator</fullName>
    </submittedName>
</protein>
<evidence type="ECO:0000259" key="4">
    <source>
        <dbReference type="PROSITE" id="PS50042"/>
    </source>
</evidence>
<dbReference type="AlphaFoldDB" id="A0A6B8M9X8"/>
<sequence>MPAEERIAAWRRLAPSLLVMAFRDKETIHAQGDEFVGLFCLLNGAVKLSHVTDQGRQLTIAVLGPESLFGGVSSAKTSNCAATAIGEVRLVRLAPAEVARLVSDDPHFAAFLNAGLETARERAERKLIDHETKTVEVRIVETLYELALMFGAPCAHGYSLEIPLTQQDIADLVHATRPVVAKIMSALRRRGALDYRRDLICVNHAALRSVQ</sequence>
<dbReference type="InterPro" id="IPR000595">
    <property type="entry name" value="cNMP-bd_dom"/>
</dbReference>
<dbReference type="InterPro" id="IPR018490">
    <property type="entry name" value="cNMP-bd_dom_sf"/>
</dbReference>
<keyword evidence="7" id="KW-1185">Reference proteome</keyword>
<dbReference type="InterPro" id="IPR012318">
    <property type="entry name" value="HTH_CRP"/>
</dbReference>
<dbReference type="InterPro" id="IPR036390">
    <property type="entry name" value="WH_DNA-bd_sf"/>
</dbReference>
<evidence type="ECO:0000256" key="1">
    <source>
        <dbReference type="ARBA" id="ARBA00023015"/>
    </source>
</evidence>
<keyword evidence="3" id="KW-0804">Transcription</keyword>
<evidence type="ECO:0000259" key="5">
    <source>
        <dbReference type="PROSITE" id="PS51063"/>
    </source>
</evidence>
<dbReference type="Gene3D" id="2.60.120.10">
    <property type="entry name" value="Jelly Rolls"/>
    <property type="match status" value="1"/>
</dbReference>
<dbReference type="SUPFAM" id="SSF46785">
    <property type="entry name" value="Winged helix' DNA-binding domain"/>
    <property type="match status" value="1"/>
</dbReference>
<feature type="domain" description="Cyclic nucleotide-binding" evidence="4">
    <location>
        <begin position="12"/>
        <end position="70"/>
    </location>
</feature>
<evidence type="ECO:0000256" key="3">
    <source>
        <dbReference type="ARBA" id="ARBA00023163"/>
    </source>
</evidence>
<accession>A0A6B8M9X8</accession>
<dbReference type="PROSITE" id="PS51063">
    <property type="entry name" value="HTH_CRP_2"/>
    <property type="match status" value="1"/>
</dbReference>
<dbReference type="Pfam" id="PF13545">
    <property type="entry name" value="HTH_Crp_2"/>
    <property type="match status" value="1"/>
</dbReference>
<dbReference type="GO" id="GO:0005829">
    <property type="term" value="C:cytosol"/>
    <property type="evidence" value="ECO:0007669"/>
    <property type="project" value="TreeGrafter"/>
</dbReference>
<dbReference type="KEGG" id="mpar:F7D14_08275"/>
<dbReference type="SMART" id="SM00419">
    <property type="entry name" value="HTH_CRP"/>
    <property type="match status" value="1"/>
</dbReference>
<keyword evidence="1" id="KW-0805">Transcription regulation</keyword>
<dbReference type="CDD" id="cd00038">
    <property type="entry name" value="CAP_ED"/>
    <property type="match status" value="1"/>
</dbReference>
<dbReference type="EMBL" id="CP044331">
    <property type="protein sequence ID" value="QGM97460.1"/>
    <property type="molecule type" value="Genomic_DNA"/>
</dbReference>
<dbReference type="PROSITE" id="PS50042">
    <property type="entry name" value="CNMP_BINDING_3"/>
    <property type="match status" value="1"/>
</dbReference>
<evidence type="ECO:0000256" key="2">
    <source>
        <dbReference type="ARBA" id="ARBA00023125"/>
    </source>
</evidence>
<dbReference type="SUPFAM" id="SSF51206">
    <property type="entry name" value="cAMP-binding domain-like"/>
    <property type="match status" value="1"/>
</dbReference>
<gene>
    <name evidence="6" type="ORF">F7D14_08275</name>
</gene>